<dbReference type="EMBL" id="JBDPZC010000016">
    <property type="protein sequence ID" value="MEO3715620.1"/>
    <property type="molecule type" value="Genomic_DNA"/>
</dbReference>
<dbReference type="RefSeq" id="WP_347613180.1">
    <property type="nucleotide sequence ID" value="NZ_JBDPZC010000016.1"/>
</dbReference>
<comment type="caution">
    <text evidence="3">The sequence shown here is derived from an EMBL/GenBank/DDBJ whole genome shotgun (WGS) entry which is preliminary data.</text>
</comment>
<protein>
    <submittedName>
        <fullName evidence="3">Type-F conjugative transfer system secretin TraK</fullName>
    </submittedName>
</protein>
<dbReference type="InterPro" id="IPR010563">
    <property type="entry name" value="TraK_N"/>
</dbReference>
<dbReference type="InterPro" id="IPR055397">
    <property type="entry name" value="TraK_C"/>
</dbReference>
<feature type="domain" description="TraK C-terminal" evidence="2">
    <location>
        <begin position="208"/>
        <end position="306"/>
    </location>
</feature>
<feature type="domain" description="TraK N-terminal" evidence="1">
    <location>
        <begin position="40"/>
        <end position="187"/>
    </location>
</feature>
<gene>
    <name evidence="3" type="ORF">ABDJ40_22840</name>
</gene>
<reference evidence="3 4" key="1">
    <citation type="submission" date="2024-05" db="EMBL/GenBank/DDBJ databases">
        <title>Roseateles sp. 2.12 16S ribosomal RNA gene Genome sequencing and assembly.</title>
        <authorList>
            <person name="Woo H."/>
        </authorList>
    </citation>
    <scope>NUCLEOTIDE SEQUENCE [LARGE SCALE GENOMIC DNA]</scope>
    <source>
        <strain evidence="3 4">2.12</strain>
    </source>
</reference>
<evidence type="ECO:0000259" key="2">
    <source>
        <dbReference type="Pfam" id="PF23536"/>
    </source>
</evidence>
<sequence>MGPVELHASVRRRLVPGACVLVAALTGGHGPAMAMQVLDASDGASIEAILSIQEPTRIRIDGTVITEVFGNIHSSGCAAEAVKTALPPALPIGTVTAGAAGATAVAGAANGLPPSPWASGSLINPMGELVIECDREKGEIYVRPIGEGKKPINLFVASAHGTYTLLLRPADTPADTIVIRDKAALQRRAEASAPALPPGTAASHVRGLKALLVAMASNRLARDIQVEDHAQPIILWREALFTLQRTYRVRGLIGERYRLQNVSDAPLVLAEQEFDHPDDSGSSVAAVAIEHHNLRPGDSTLVFVIRREVQP</sequence>
<name>A0ABV0GKQ4_9BURK</name>
<accession>A0ABV0GKQ4</accession>
<dbReference type="Pfam" id="PF06586">
    <property type="entry name" value="TraK_N"/>
    <property type="match status" value="1"/>
</dbReference>
<evidence type="ECO:0000313" key="4">
    <source>
        <dbReference type="Proteomes" id="UP001462640"/>
    </source>
</evidence>
<evidence type="ECO:0000313" key="3">
    <source>
        <dbReference type="EMBL" id="MEO3715620.1"/>
    </source>
</evidence>
<dbReference type="Proteomes" id="UP001462640">
    <property type="component" value="Unassembled WGS sequence"/>
</dbReference>
<keyword evidence="4" id="KW-1185">Reference proteome</keyword>
<evidence type="ECO:0000259" key="1">
    <source>
        <dbReference type="Pfam" id="PF06586"/>
    </source>
</evidence>
<proteinExistence type="predicted"/>
<dbReference type="Pfam" id="PF23536">
    <property type="entry name" value="TraK_C"/>
    <property type="match status" value="1"/>
</dbReference>
<organism evidence="3 4">
    <name type="scientific">Roseateles flavus</name>
    <dbReference type="NCBI Taxonomy" id="3149041"/>
    <lineage>
        <taxon>Bacteria</taxon>
        <taxon>Pseudomonadati</taxon>
        <taxon>Pseudomonadota</taxon>
        <taxon>Betaproteobacteria</taxon>
        <taxon>Burkholderiales</taxon>
        <taxon>Sphaerotilaceae</taxon>
        <taxon>Roseateles</taxon>
    </lineage>
</organism>